<evidence type="ECO:0000256" key="5">
    <source>
        <dbReference type="ARBA" id="ARBA00022553"/>
    </source>
</evidence>
<dbReference type="InterPro" id="IPR001766">
    <property type="entry name" value="Fork_head_dom"/>
</dbReference>
<keyword evidence="16" id="KW-1185">Reference proteome</keyword>
<feature type="DNA-binding region" description="Fork-head" evidence="12">
    <location>
        <begin position="333"/>
        <end position="408"/>
    </location>
</feature>
<evidence type="ECO:0000256" key="7">
    <source>
        <dbReference type="ARBA" id="ARBA00023015"/>
    </source>
</evidence>
<evidence type="ECO:0000256" key="13">
    <source>
        <dbReference type="SAM" id="MobiDB-lite"/>
    </source>
</evidence>
<feature type="domain" description="Fork-head" evidence="14">
    <location>
        <begin position="333"/>
        <end position="408"/>
    </location>
</feature>
<name>A0A8R1HNW9_CAEJA</name>
<feature type="compositionally biased region" description="Polar residues" evidence="13">
    <location>
        <begin position="280"/>
        <end position="291"/>
    </location>
</feature>
<reference evidence="16" key="1">
    <citation type="submission" date="2010-08" db="EMBL/GenBank/DDBJ databases">
        <authorList>
            <consortium name="Caenorhabditis japonica Sequencing Consortium"/>
            <person name="Wilson R.K."/>
        </authorList>
    </citation>
    <scope>NUCLEOTIDE SEQUENCE [LARGE SCALE GENOMIC DNA]</scope>
    <source>
        <strain evidence="16">DF5081</strain>
    </source>
</reference>
<evidence type="ECO:0000256" key="12">
    <source>
        <dbReference type="PROSITE-ProRule" id="PRU00089"/>
    </source>
</evidence>
<dbReference type="SMART" id="SM00339">
    <property type="entry name" value="FH"/>
    <property type="match status" value="2"/>
</dbReference>
<feature type="region of interest" description="Disordered" evidence="13">
    <location>
        <begin position="785"/>
        <end position="804"/>
    </location>
</feature>
<dbReference type="GO" id="GO:0005737">
    <property type="term" value="C:cytoplasm"/>
    <property type="evidence" value="ECO:0007669"/>
    <property type="project" value="UniProtKB-SubCell"/>
</dbReference>
<dbReference type="AlphaFoldDB" id="A0A8R1HNW9"/>
<dbReference type="EnsemblMetazoa" id="CJA04896.1">
    <property type="protein sequence ID" value="CJA04896.1"/>
    <property type="gene ID" value="WBGene00124100"/>
</dbReference>
<feature type="region of interest" description="Disordered" evidence="13">
    <location>
        <begin position="116"/>
        <end position="139"/>
    </location>
</feature>
<protein>
    <recommendedName>
        <fullName evidence="11">Forkhead box protein O</fullName>
    </recommendedName>
</protein>
<reference evidence="15" key="2">
    <citation type="submission" date="2022-06" db="UniProtKB">
        <authorList>
            <consortium name="EnsemblMetazoa"/>
        </authorList>
    </citation>
    <scope>IDENTIFICATION</scope>
    <source>
        <strain evidence="15">DF5081</strain>
    </source>
</reference>
<dbReference type="PROSITE" id="PS00658">
    <property type="entry name" value="FORK_HEAD_2"/>
    <property type="match status" value="1"/>
</dbReference>
<dbReference type="Proteomes" id="UP000005237">
    <property type="component" value="Unassembled WGS sequence"/>
</dbReference>
<dbReference type="GO" id="GO:0005634">
    <property type="term" value="C:nucleus"/>
    <property type="evidence" value="ECO:0007669"/>
    <property type="project" value="UniProtKB-SubCell"/>
</dbReference>
<evidence type="ECO:0000313" key="16">
    <source>
        <dbReference type="Proteomes" id="UP000005237"/>
    </source>
</evidence>
<evidence type="ECO:0000256" key="1">
    <source>
        <dbReference type="ARBA" id="ARBA00004123"/>
    </source>
</evidence>
<feature type="compositionally biased region" description="Basic residues" evidence="13">
    <location>
        <begin position="421"/>
        <end position="437"/>
    </location>
</feature>
<dbReference type="SUPFAM" id="SSF46785">
    <property type="entry name" value="Winged helix' DNA-binding domain"/>
    <property type="match status" value="2"/>
</dbReference>
<evidence type="ECO:0000256" key="3">
    <source>
        <dbReference type="ARBA" id="ARBA00022473"/>
    </source>
</evidence>
<evidence type="ECO:0000256" key="10">
    <source>
        <dbReference type="ARBA" id="ARBA00023242"/>
    </source>
</evidence>
<dbReference type="PANTHER" id="PTHR45767:SF2">
    <property type="entry name" value="FORKHEAD BOX PROTEIN O"/>
    <property type="match status" value="1"/>
</dbReference>
<keyword evidence="9" id="KW-0804">Transcription</keyword>
<feature type="region of interest" description="Disordered" evidence="13">
    <location>
        <begin position="280"/>
        <end position="328"/>
    </location>
</feature>
<comment type="subcellular location">
    <subcellularLocation>
        <location evidence="2">Cytoplasm</location>
    </subcellularLocation>
    <subcellularLocation>
        <location evidence="1 12">Nucleus</location>
    </subcellularLocation>
</comment>
<dbReference type="InterPro" id="IPR030456">
    <property type="entry name" value="TF_fork_head_CS_2"/>
</dbReference>
<dbReference type="GO" id="GO:0000981">
    <property type="term" value="F:DNA-binding transcription factor activity, RNA polymerase II-specific"/>
    <property type="evidence" value="ECO:0007669"/>
    <property type="project" value="TreeGrafter"/>
</dbReference>
<dbReference type="PANTHER" id="PTHR45767">
    <property type="entry name" value="FORKHEAD BOX PROTEIN O"/>
    <property type="match status" value="1"/>
</dbReference>
<evidence type="ECO:0000259" key="14">
    <source>
        <dbReference type="PROSITE" id="PS50039"/>
    </source>
</evidence>
<sequence>MQNWQSRESFVTDSPFSSLPSIGNDEIAQTGSTMNMSISTDYDDAFFDLSHYQKERSASFGGATQYSQQMMREKMAFSRCFDNSLETLDSGTRDPWIFQTNYSSATFLLREFPNQIKLPPSPSPPPSSSSLSGPFEHHPYHLPANNNHLTSLFTISPSSVFPALSASILNSCDSSSSSTTSSNPEDVLMMDLMDNGAETSSSASTSTSSVSHFGTDAFMTTPDDVMMADDMEPVPRDRCNTWPMRRPQLDPPAHSSPLIHEQIPEEDSDLFGSSEQCGRLGGSSTNGSTAMLHSPDGSGHPASFSSEISDSPGMNDDPTSANSKKTTTRKNAWGNMSYAELITTAIHASPEKRLTLAQIYEWMVQNVPYFRDKGDSNSSAGWKVKMNDSLDDDFEPEPRGRCYTWPMQHFVYQEQPLPPHLPHHHHNPYLPQHHHMQQHPQLNLNMTNLTSSGSSVASSIGGVAGGGGGSPSSNGPPSCQQLPQSGSSTPVTSPQQQTVGQMLAASVQQPCSSSGMTLGMSLNLSQGGGPMPAKKKRCRKKPTDQLAQKKPNPWGEESYSDIIAKALESSPDGRLKLNEIYQWFSDNIPYFRERSTQEEAAGWKNSIRHNLSLHARFMRIQNEGAGKSSWWVINPDARPGRNPRRTRERSNTIESTTKAQLEKSRRGAKKRVKDRSSVLGSIHSGINGANSLQSIQSDLYDDDTMPGSFESFRGRTHSNISVPGSSSRVSPAVNDLYDDLDGFPSWVGESVPNIPSDIVDRTDQMRIDATTHLNGTQIKQEAKPIKTEPIAPPPSYHELNSVRGPCAQNPLLRNPIVPSTNFKPMPLPGTYGSYQNGGSWASPMGPNSLPGIQSCGVAAQHNAVSSSSALPMDLENLTLPEQPLMDMDVEAMIRHELSQSGAINFD</sequence>
<keyword evidence="10 12" id="KW-0539">Nucleus</keyword>
<feature type="domain" description="Fork-head" evidence="14">
    <location>
        <begin position="554"/>
        <end position="647"/>
    </location>
</feature>
<feature type="compositionally biased region" description="Polar residues" evidence="13">
    <location>
        <begin position="479"/>
        <end position="525"/>
    </location>
</feature>
<evidence type="ECO:0000256" key="11">
    <source>
        <dbReference type="ARBA" id="ARBA00039893"/>
    </source>
</evidence>
<keyword evidence="3" id="KW-0217">Developmental protein</keyword>
<dbReference type="PROSITE" id="PS50039">
    <property type="entry name" value="FORK_HEAD_3"/>
    <property type="match status" value="2"/>
</dbReference>
<keyword evidence="8 12" id="KW-0238">DNA-binding</keyword>
<evidence type="ECO:0000256" key="4">
    <source>
        <dbReference type="ARBA" id="ARBA00022490"/>
    </source>
</evidence>
<dbReference type="GO" id="GO:0000978">
    <property type="term" value="F:RNA polymerase II cis-regulatory region sequence-specific DNA binding"/>
    <property type="evidence" value="ECO:0007669"/>
    <property type="project" value="TreeGrafter"/>
</dbReference>
<evidence type="ECO:0000256" key="8">
    <source>
        <dbReference type="ARBA" id="ARBA00023125"/>
    </source>
</evidence>
<feature type="region of interest" description="Disordered" evidence="13">
    <location>
        <begin position="634"/>
        <end position="677"/>
    </location>
</feature>
<accession>A0A8R1HNW9</accession>
<keyword evidence="7" id="KW-0805">Transcription regulation</keyword>
<proteinExistence type="predicted"/>
<dbReference type="CDD" id="cd20032">
    <property type="entry name" value="FH_FOXO"/>
    <property type="match status" value="1"/>
</dbReference>
<dbReference type="Gene3D" id="1.10.10.10">
    <property type="entry name" value="Winged helix-like DNA-binding domain superfamily/Winged helix DNA-binding domain"/>
    <property type="match status" value="2"/>
</dbReference>
<feature type="compositionally biased region" description="Low complexity" evidence="13">
    <location>
        <begin position="451"/>
        <end position="461"/>
    </location>
</feature>
<dbReference type="InterPro" id="IPR036388">
    <property type="entry name" value="WH-like_DNA-bd_sf"/>
</dbReference>
<feature type="region of interest" description="Disordered" evidence="13">
    <location>
        <begin position="1"/>
        <end position="27"/>
    </location>
</feature>
<organism evidence="15 16">
    <name type="scientific">Caenorhabditis japonica</name>
    <dbReference type="NCBI Taxonomy" id="281687"/>
    <lineage>
        <taxon>Eukaryota</taxon>
        <taxon>Metazoa</taxon>
        <taxon>Ecdysozoa</taxon>
        <taxon>Nematoda</taxon>
        <taxon>Chromadorea</taxon>
        <taxon>Rhabditida</taxon>
        <taxon>Rhabditina</taxon>
        <taxon>Rhabditomorpha</taxon>
        <taxon>Rhabditoidea</taxon>
        <taxon>Rhabditidae</taxon>
        <taxon>Peloderinae</taxon>
        <taxon>Caenorhabditis</taxon>
    </lineage>
</organism>
<keyword evidence="4" id="KW-0963">Cytoplasm</keyword>
<keyword evidence="5" id="KW-0597">Phosphoprotein</keyword>
<feature type="region of interest" description="Disordered" evidence="13">
    <location>
        <begin position="416"/>
        <end position="556"/>
    </location>
</feature>
<feature type="DNA-binding region" description="Fork-head" evidence="12">
    <location>
        <begin position="554"/>
        <end position="647"/>
    </location>
</feature>
<dbReference type="InterPro" id="IPR036390">
    <property type="entry name" value="WH_DNA-bd_sf"/>
</dbReference>
<evidence type="ECO:0000256" key="6">
    <source>
        <dbReference type="ARBA" id="ARBA00022604"/>
    </source>
</evidence>
<keyword evidence="6" id="KW-0341">Growth regulation</keyword>
<evidence type="ECO:0000256" key="2">
    <source>
        <dbReference type="ARBA" id="ARBA00004496"/>
    </source>
</evidence>
<evidence type="ECO:0000256" key="9">
    <source>
        <dbReference type="ARBA" id="ARBA00023163"/>
    </source>
</evidence>
<evidence type="ECO:0000313" key="15">
    <source>
        <dbReference type="EnsemblMetazoa" id="CJA04896.1"/>
    </source>
</evidence>
<dbReference type="Pfam" id="PF00250">
    <property type="entry name" value="Forkhead"/>
    <property type="match status" value="2"/>
</dbReference>